<evidence type="ECO:0000259" key="1">
    <source>
        <dbReference type="Pfam" id="PF01370"/>
    </source>
</evidence>
<dbReference type="GO" id="GO:0004029">
    <property type="term" value="F:aldehyde dehydrogenase (NAD+) activity"/>
    <property type="evidence" value="ECO:0007669"/>
    <property type="project" value="TreeGrafter"/>
</dbReference>
<evidence type="ECO:0000313" key="3">
    <source>
        <dbReference type="Proteomes" id="UP000503505"/>
    </source>
</evidence>
<feature type="domain" description="NAD-dependent epimerase/dehydratase" evidence="1">
    <location>
        <begin position="13"/>
        <end position="160"/>
    </location>
</feature>
<dbReference type="PANTHER" id="PTHR48079">
    <property type="entry name" value="PROTEIN YEEZ"/>
    <property type="match status" value="1"/>
</dbReference>
<dbReference type="Gene3D" id="3.40.50.720">
    <property type="entry name" value="NAD(P)-binding Rossmann-like Domain"/>
    <property type="match status" value="1"/>
</dbReference>
<dbReference type="SUPFAM" id="SSF51735">
    <property type="entry name" value="NAD(P)-binding Rossmann-fold domains"/>
    <property type="match status" value="1"/>
</dbReference>
<name>A0AAE7BVV0_9GAMM</name>
<proteinExistence type="predicted"/>
<organism evidence="2 3">
    <name type="scientific">Acinetobacter schindleri</name>
    <dbReference type="NCBI Taxonomy" id="108981"/>
    <lineage>
        <taxon>Bacteria</taxon>
        <taxon>Pseudomonadati</taxon>
        <taxon>Pseudomonadota</taxon>
        <taxon>Gammaproteobacteria</taxon>
        <taxon>Moraxellales</taxon>
        <taxon>Moraxellaceae</taxon>
        <taxon>Acinetobacter</taxon>
    </lineage>
</organism>
<dbReference type="GO" id="GO:0005737">
    <property type="term" value="C:cytoplasm"/>
    <property type="evidence" value="ECO:0007669"/>
    <property type="project" value="TreeGrafter"/>
</dbReference>
<dbReference type="AlphaFoldDB" id="A0AAE7BVV0"/>
<sequence>MHILFIGYGKTSARIAKQLFEQGHQISTISRSAKTDSCATHHVQDVHQLDLSSLAPIDWVYVLLSPDQSTLEAYQQTYLDSVGPIVTALKSHPIKRLVVVSSTRVYGKNAGERVDDDSPIHPNDPQGKVLHQMEQTYLAAYPDQCTIIRPSGIYGTSVARLEKMARSMTSYPNLHWSNRIHIEDLSRFMAEMIHVEHLESSYILTNNQPQLLHEVLQWFQQQMRLPLLKVDSEQVTGKKLYATRMQKMGYELKHQDCFQDYLELMKLSTHLE</sequence>
<dbReference type="EMBL" id="CP044463">
    <property type="protein sequence ID" value="QIC66251.1"/>
    <property type="molecule type" value="Genomic_DNA"/>
</dbReference>
<dbReference type="Proteomes" id="UP000503505">
    <property type="component" value="Chromosome"/>
</dbReference>
<protein>
    <submittedName>
        <fullName evidence="2">NAD-dependent epimerase/dehydratase family protein</fullName>
    </submittedName>
</protein>
<dbReference type="Pfam" id="PF01370">
    <property type="entry name" value="Epimerase"/>
    <property type="match status" value="1"/>
</dbReference>
<dbReference type="InterPro" id="IPR001509">
    <property type="entry name" value="Epimerase_deHydtase"/>
</dbReference>
<dbReference type="RefSeq" id="WP_163170841.1">
    <property type="nucleotide sequence ID" value="NZ_CP044463.1"/>
</dbReference>
<reference evidence="2 3" key="1">
    <citation type="submission" date="2019-09" db="EMBL/GenBank/DDBJ databases">
        <title>Non-baumannii Acinetobacter spp. carrying blaNDM-1 isolated in China.</title>
        <authorList>
            <person name="Cui C."/>
            <person name="Chen C."/>
            <person name="Sun J."/>
            <person name="Liu Y."/>
        </authorList>
    </citation>
    <scope>NUCLEOTIDE SEQUENCE [LARGE SCALE GENOMIC DNA]</scope>
    <source>
        <strain evidence="2 3">HZE23-1</strain>
    </source>
</reference>
<dbReference type="PANTHER" id="PTHR48079:SF6">
    <property type="entry name" value="NAD(P)-BINDING DOMAIN-CONTAINING PROTEIN-RELATED"/>
    <property type="match status" value="1"/>
</dbReference>
<dbReference type="InterPro" id="IPR036291">
    <property type="entry name" value="NAD(P)-bd_dom_sf"/>
</dbReference>
<evidence type="ECO:0000313" key="2">
    <source>
        <dbReference type="EMBL" id="QIC66251.1"/>
    </source>
</evidence>
<dbReference type="InterPro" id="IPR051783">
    <property type="entry name" value="NAD(P)-dependent_oxidoreduct"/>
</dbReference>
<gene>
    <name evidence="2" type="ORF">FSC10_02170</name>
</gene>
<accession>A0AAE7BVV0</accession>